<evidence type="ECO:0000256" key="1">
    <source>
        <dbReference type="ARBA" id="ARBA00010982"/>
    </source>
</evidence>
<evidence type="ECO:0000313" key="11">
    <source>
        <dbReference type="Proteomes" id="UP000030744"/>
    </source>
</evidence>
<dbReference type="GO" id="GO:0003985">
    <property type="term" value="F:acetyl-CoA C-acetyltransferase activity"/>
    <property type="evidence" value="ECO:0007669"/>
    <property type="project" value="TreeGrafter"/>
</dbReference>
<gene>
    <name evidence="10" type="ORF">EMH_0011680</name>
</gene>
<reference evidence="10" key="1">
    <citation type="submission" date="2013-10" db="EMBL/GenBank/DDBJ databases">
        <title>Genomic analysis of the causative agents of coccidiosis in chickens.</title>
        <authorList>
            <person name="Reid A.J."/>
            <person name="Blake D."/>
            <person name="Billington K."/>
            <person name="Browne H."/>
            <person name="Dunn M."/>
            <person name="Hung S."/>
            <person name="Kawahara F."/>
            <person name="Miranda-Saavedra D."/>
            <person name="Mourier T."/>
            <person name="Nagra H."/>
            <person name="Otto T.D."/>
            <person name="Rawlings N."/>
            <person name="Sanchez A."/>
            <person name="Sanders M."/>
            <person name="Subramaniam C."/>
            <person name="Tay Y."/>
            <person name="Dear P."/>
            <person name="Doerig C."/>
            <person name="Gruber A."/>
            <person name="Parkinson J."/>
            <person name="Shirley M."/>
            <person name="Wan K.L."/>
            <person name="Berriman M."/>
            <person name="Tomley F."/>
            <person name="Pain A."/>
        </authorList>
    </citation>
    <scope>NUCLEOTIDE SEQUENCE [LARGE SCALE GENOMIC DNA]</scope>
    <source>
        <strain evidence="10">Houghton</strain>
    </source>
</reference>
<dbReference type="Gene3D" id="3.40.47.10">
    <property type="match status" value="2"/>
</dbReference>
<sequence>MKRDFLPRKVVLLGGARTPIGSFLGALRAAPAPRLAAAAAAGALQRSGVAPAEVQQCVVGQVVSSSQGKGAFRAALQRAGRHSRVCFCLHRERQLSYWPQGSLFSGDFGSFGRDSSGLSYVAFASSLRCRRARQGGYTLGDGVLVDSLVFEGLRGSEHQQLPGKWADAAAVQFGISREECDNYAVQSFKRAADATSSGFFRLEGLLPFSTAFTETPSQRASGAAGSPQVPQLQQHQEQQRRAVAFRQRRQQQQETSGLLQHDEEVQRLSLDRLASANPVFGPEGLTTSENAFNLSAGKAASGCFSSTRETRRFEFHSGSGEVSLYASRILAFADAAQADRDTSLALVAEQAMVKALRRAGLERADLYEIHEVFAALPLLLMRRQGLCPSRVNLHGGAISLGHPLGMSGIRMVLSLTAALRARELLYGCAVICNGADAATAIVLEAL</sequence>
<dbReference type="RefSeq" id="XP_013350497.1">
    <property type="nucleotide sequence ID" value="XM_013495043.1"/>
</dbReference>
<dbReference type="InterPro" id="IPR020616">
    <property type="entry name" value="Thiolase_N"/>
</dbReference>
<protein>
    <submittedName>
        <fullName evidence="10">Acetyil CoA acetyltransferase/thiolase, putative</fullName>
    </submittedName>
</protein>
<dbReference type="PANTHER" id="PTHR18919:SF156">
    <property type="entry name" value="ACETYL-COA ACETYLTRANSFERASE, MITOCHONDRIAL"/>
    <property type="match status" value="1"/>
</dbReference>
<evidence type="ECO:0000259" key="8">
    <source>
        <dbReference type="Pfam" id="PF00108"/>
    </source>
</evidence>
<dbReference type="SUPFAM" id="SSF53901">
    <property type="entry name" value="Thiolase-like"/>
    <property type="match status" value="2"/>
</dbReference>
<dbReference type="InterPro" id="IPR016039">
    <property type="entry name" value="Thiolase-like"/>
</dbReference>
<dbReference type="GO" id="GO:0046872">
    <property type="term" value="F:metal ion binding"/>
    <property type="evidence" value="ECO:0007669"/>
    <property type="project" value="UniProtKB-KW"/>
</dbReference>
<evidence type="ECO:0000256" key="5">
    <source>
        <dbReference type="ARBA" id="ARBA00023315"/>
    </source>
</evidence>
<keyword evidence="5 6" id="KW-0012">Acyltransferase</keyword>
<dbReference type="GO" id="GO:0005739">
    <property type="term" value="C:mitochondrion"/>
    <property type="evidence" value="ECO:0007669"/>
    <property type="project" value="TreeGrafter"/>
</dbReference>
<dbReference type="PROSITE" id="PS00737">
    <property type="entry name" value="THIOLASE_2"/>
    <property type="match status" value="1"/>
</dbReference>
<keyword evidence="3" id="KW-0479">Metal-binding</keyword>
<dbReference type="PANTHER" id="PTHR18919">
    <property type="entry name" value="ACETYL-COA C-ACYLTRANSFERASE"/>
    <property type="match status" value="1"/>
</dbReference>
<comment type="similarity">
    <text evidence="1 6">Belongs to the thiolase-like superfamily. Thiolase family.</text>
</comment>
<dbReference type="AlphaFoldDB" id="U6JR30"/>
<dbReference type="PIRSF" id="PIRSF000429">
    <property type="entry name" value="Ac-CoA_Ac_transf"/>
    <property type="match status" value="1"/>
</dbReference>
<dbReference type="InterPro" id="IPR020613">
    <property type="entry name" value="Thiolase_CS"/>
</dbReference>
<feature type="domain" description="Thiolase C-terminal" evidence="9">
    <location>
        <begin position="327"/>
        <end position="444"/>
    </location>
</feature>
<dbReference type="InterPro" id="IPR020617">
    <property type="entry name" value="Thiolase_C"/>
</dbReference>
<dbReference type="Pfam" id="PF00108">
    <property type="entry name" value="Thiolase_N"/>
    <property type="match status" value="2"/>
</dbReference>
<dbReference type="OrthoDB" id="5404651at2759"/>
<keyword evidence="11" id="KW-1185">Reference proteome</keyword>
<dbReference type="GO" id="GO:0006635">
    <property type="term" value="P:fatty acid beta-oxidation"/>
    <property type="evidence" value="ECO:0007669"/>
    <property type="project" value="TreeGrafter"/>
</dbReference>
<evidence type="ECO:0000256" key="3">
    <source>
        <dbReference type="ARBA" id="ARBA00022723"/>
    </source>
</evidence>
<feature type="region of interest" description="Disordered" evidence="7">
    <location>
        <begin position="216"/>
        <end position="240"/>
    </location>
</feature>
<dbReference type="InterPro" id="IPR002155">
    <property type="entry name" value="Thiolase"/>
</dbReference>
<keyword evidence="2 6" id="KW-0808">Transferase</keyword>
<evidence type="ECO:0000256" key="7">
    <source>
        <dbReference type="SAM" id="MobiDB-lite"/>
    </source>
</evidence>
<dbReference type="EMBL" id="HG680487">
    <property type="protein sequence ID" value="CDJ27920.1"/>
    <property type="molecule type" value="Genomic_DNA"/>
</dbReference>
<dbReference type="VEuPathDB" id="ToxoDB:EMH_0011680"/>
<evidence type="ECO:0000256" key="6">
    <source>
        <dbReference type="RuleBase" id="RU003557"/>
    </source>
</evidence>
<reference evidence="10" key="2">
    <citation type="submission" date="2013-10" db="EMBL/GenBank/DDBJ databases">
        <authorList>
            <person name="Aslett M."/>
        </authorList>
    </citation>
    <scope>NUCLEOTIDE SEQUENCE [LARGE SCALE GENOMIC DNA]</scope>
    <source>
        <strain evidence="10">Houghton</strain>
    </source>
</reference>
<organism evidence="10 11">
    <name type="scientific">Eimeria mitis</name>
    <dbReference type="NCBI Taxonomy" id="44415"/>
    <lineage>
        <taxon>Eukaryota</taxon>
        <taxon>Sar</taxon>
        <taxon>Alveolata</taxon>
        <taxon>Apicomplexa</taxon>
        <taxon>Conoidasida</taxon>
        <taxon>Coccidia</taxon>
        <taxon>Eucoccidiorida</taxon>
        <taxon>Eimeriorina</taxon>
        <taxon>Eimeriidae</taxon>
        <taxon>Eimeria</taxon>
    </lineage>
</organism>
<proteinExistence type="inferred from homology"/>
<keyword evidence="4" id="KW-0630">Potassium</keyword>
<dbReference type="Proteomes" id="UP000030744">
    <property type="component" value="Unassembled WGS sequence"/>
</dbReference>
<evidence type="ECO:0000259" key="9">
    <source>
        <dbReference type="Pfam" id="PF02803"/>
    </source>
</evidence>
<accession>U6JR30</accession>
<feature type="compositionally biased region" description="Low complexity" evidence="7">
    <location>
        <begin position="228"/>
        <end position="240"/>
    </location>
</feature>
<evidence type="ECO:0000256" key="4">
    <source>
        <dbReference type="ARBA" id="ARBA00022958"/>
    </source>
</evidence>
<name>U6JR30_9EIME</name>
<evidence type="ECO:0000313" key="10">
    <source>
        <dbReference type="EMBL" id="CDJ27920.1"/>
    </source>
</evidence>
<feature type="domain" description="Thiolase N-terminal" evidence="8">
    <location>
        <begin position="10"/>
        <end position="82"/>
    </location>
</feature>
<dbReference type="GeneID" id="25376131"/>
<dbReference type="Pfam" id="PF02803">
    <property type="entry name" value="Thiolase_C"/>
    <property type="match status" value="1"/>
</dbReference>
<feature type="domain" description="Thiolase N-terminal" evidence="8">
    <location>
        <begin position="133"/>
        <end position="207"/>
    </location>
</feature>
<evidence type="ECO:0000256" key="2">
    <source>
        <dbReference type="ARBA" id="ARBA00022679"/>
    </source>
</evidence>